<dbReference type="Pfam" id="PF08240">
    <property type="entry name" value="ADH_N"/>
    <property type="match status" value="1"/>
</dbReference>
<gene>
    <name evidence="2" type="ORF">SAMN05443663_109100</name>
</gene>
<reference evidence="3" key="1">
    <citation type="submission" date="2016-11" db="EMBL/GenBank/DDBJ databases">
        <authorList>
            <person name="Varghese N."/>
            <person name="Submissions S."/>
        </authorList>
    </citation>
    <scope>NUCLEOTIDE SEQUENCE [LARGE SCALE GENOMIC DNA]</scope>
    <source>
        <strain evidence="3">DSM 17963</strain>
    </source>
</reference>
<keyword evidence="3" id="KW-1185">Reference proteome</keyword>
<dbReference type="GO" id="GO:0016491">
    <property type="term" value="F:oxidoreductase activity"/>
    <property type="evidence" value="ECO:0007669"/>
    <property type="project" value="InterPro"/>
</dbReference>
<dbReference type="CDD" id="cd05289">
    <property type="entry name" value="MDR_like_2"/>
    <property type="match status" value="1"/>
</dbReference>
<dbReference type="OrthoDB" id="9787435at2"/>
<dbReference type="InterPro" id="IPR011032">
    <property type="entry name" value="GroES-like_sf"/>
</dbReference>
<dbReference type="STRING" id="370979.SAMN05443663_109100"/>
<dbReference type="Proteomes" id="UP000184071">
    <property type="component" value="Unassembled WGS sequence"/>
</dbReference>
<dbReference type="InterPro" id="IPR052585">
    <property type="entry name" value="Lipid_raft_assoc_Zn_ADH"/>
</dbReference>
<evidence type="ECO:0000313" key="2">
    <source>
        <dbReference type="EMBL" id="SHH64545.1"/>
    </source>
</evidence>
<accession>A0A1M5UNF0</accession>
<dbReference type="Gene3D" id="3.40.50.720">
    <property type="entry name" value="NAD(P)-binding Rossmann-like Domain"/>
    <property type="match status" value="1"/>
</dbReference>
<dbReference type="EMBL" id="FQWC01000009">
    <property type="protein sequence ID" value="SHH64545.1"/>
    <property type="molecule type" value="Genomic_DNA"/>
</dbReference>
<feature type="domain" description="Enoyl reductase (ER)" evidence="1">
    <location>
        <begin position="7"/>
        <end position="326"/>
    </location>
</feature>
<dbReference type="InterPro" id="IPR036291">
    <property type="entry name" value="NAD(P)-bd_dom_sf"/>
</dbReference>
<evidence type="ECO:0000259" key="1">
    <source>
        <dbReference type="SMART" id="SM00829"/>
    </source>
</evidence>
<proteinExistence type="predicted"/>
<dbReference type="Gene3D" id="3.90.180.10">
    <property type="entry name" value="Medium-chain alcohol dehydrogenases, catalytic domain"/>
    <property type="match status" value="1"/>
</dbReference>
<sequence>MKAVVLQQNLEFRLENVETPQPEDSQIQVKIIASGFNPIDYQMTENGSERKLLHSPILGREFSGIVSAIGKNVTNFKIGDAVFCGSGSMGSNGTYAEYICIPEAIAEHKPENISFEEAAAIPSAGLTALQAFNRMKVSVTDSIFINGAAGGVGNILIKILIAKGFTNFTVTAGNVNSIKSLIAIGVKPKQIINYKREEVYDTAFSLNKNKKFDIVVDLVGNASAETAAKLLKINGFYIDITNFSTSESRDILFSKGATIHNISNYAYGLEKRYDYYKNGLKELSNLLENKLITPPAIAVIGDLNAETVKNALTILRENKTEGKKLIMQTGAKN</sequence>
<organism evidence="2 3">
    <name type="scientific">Flavobacterium defluvii</name>
    <dbReference type="NCBI Taxonomy" id="370979"/>
    <lineage>
        <taxon>Bacteria</taxon>
        <taxon>Pseudomonadati</taxon>
        <taxon>Bacteroidota</taxon>
        <taxon>Flavobacteriia</taxon>
        <taxon>Flavobacteriales</taxon>
        <taxon>Flavobacteriaceae</taxon>
        <taxon>Flavobacterium</taxon>
    </lineage>
</organism>
<dbReference type="RefSeq" id="WP_073417551.1">
    <property type="nucleotide sequence ID" value="NZ_FQWC01000009.1"/>
</dbReference>
<dbReference type="SMART" id="SM00829">
    <property type="entry name" value="PKS_ER"/>
    <property type="match status" value="1"/>
</dbReference>
<evidence type="ECO:0000313" key="3">
    <source>
        <dbReference type="Proteomes" id="UP000184071"/>
    </source>
</evidence>
<dbReference type="InterPro" id="IPR020843">
    <property type="entry name" value="ER"/>
</dbReference>
<dbReference type="PANTHER" id="PTHR43482">
    <property type="entry name" value="PROTEIN AST1-RELATED"/>
    <property type="match status" value="1"/>
</dbReference>
<name>A0A1M5UNF0_9FLAO</name>
<dbReference type="AlphaFoldDB" id="A0A1M5UNF0"/>
<dbReference type="PANTHER" id="PTHR43482:SF1">
    <property type="entry name" value="PROTEIN AST1-RELATED"/>
    <property type="match status" value="1"/>
</dbReference>
<dbReference type="SUPFAM" id="SSF50129">
    <property type="entry name" value="GroES-like"/>
    <property type="match status" value="1"/>
</dbReference>
<dbReference type="InterPro" id="IPR013154">
    <property type="entry name" value="ADH-like_N"/>
</dbReference>
<protein>
    <submittedName>
        <fullName evidence="2">NADPH:quinone reductase</fullName>
    </submittedName>
</protein>
<dbReference type="SUPFAM" id="SSF51735">
    <property type="entry name" value="NAD(P)-binding Rossmann-fold domains"/>
    <property type="match status" value="1"/>
</dbReference>